<dbReference type="AlphaFoldDB" id="A0A2T9YGZ5"/>
<dbReference type="EMBL" id="MBFT01000405">
    <property type="protein sequence ID" value="PVU91628.1"/>
    <property type="molecule type" value="Genomic_DNA"/>
</dbReference>
<dbReference type="Pfam" id="PF00994">
    <property type="entry name" value="MoCF_biosynth"/>
    <property type="match status" value="1"/>
</dbReference>
<dbReference type="OrthoDB" id="448496at2759"/>
<dbReference type="PANTHER" id="PTHR47675">
    <property type="entry name" value="MOLYBDOPTERIN BINDING DOMAIN PROTEIN (AFU_ORTHOLOGUE AFUA_5G11210)"/>
    <property type="match status" value="1"/>
</dbReference>
<proteinExistence type="predicted"/>
<name>A0A2T9YGZ5_9FUNG</name>
<dbReference type="InterPro" id="IPR056596">
    <property type="entry name" value="FLAD1_M"/>
</dbReference>
<dbReference type="SUPFAM" id="SSF53218">
    <property type="entry name" value="Molybdenum cofactor biosynthesis proteins"/>
    <property type="match status" value="1"/>
</dbReference>
<dbReference type="Proteomes" id="UP000245699">
    <property type="component" value="Unassembled WGS sequence"/>
</dbReference>
<dbReference type="STRING" id="61424.A0A2T9YGZ5"/>
<dbReference type="PANTHER" id="PTHR47675:SF1">
    <property type="entry name" value="MOLYBDOPTERIN BINDING DOMAIN PROTEIN (AFU_ORTHOLOGUE AFUA_5G11210)"/>
    <property type="match status" value="1"/>
</dbReference>
<evidence type="ECO:0000259" key="1">
    <source>
        <dbReference type="SMART" id="SM00852"/>
    </source>
</evidence>
<dbReference type="GO" id="GO:0042726">
    <property type="term" value="P:flavin-containing compound metabolic process"/>
    <property type="evidence" value="ECO:0007669"/>
    <property type="project" value="TreeGrafter"/>
</dbReference>
<dbReference type="Gene3D" id="3.40.980.10">
    <property type="entry name" value="MoaB/Mog-like domain"/>
    <property type="match status" value="1"/>
</dbReference>
<protein>
    <recommendedName>
        <fullName evidence="1">MoaB/Mog domain-containing protein</fullName>
    </recommendedName>
</protein>
<feature type="domain" description="MoaB/Mog" evidence="1">
    <location>
        <begin position="43"/>
        <end position="217"/>
    </location>
</feature>
<dbReference type="Pfam" id="PF24102">
    <property type="entry name" value="FLAD1_M"/>
    <property type="match status" value="1"/>
</dbReference>
<organism evidence="2 3">
    <name type="scientific">Furculomyces boomerangus</name>
    <dbReference type="NCBI Taxonomy" id="61424"/>
    <lineage>
        <taxon>Eukaryota</taxon>
        <taxon>Fungi</taxon>
        <taxon>Fungi incertae sedis</taxon>
        <taxon>Zoopagomycota</taxon>
        <taxon>Kickxellomycotina</taxon>
        <taxon>Harpellomycetes</taxon>
        <taxon>Harpellales</taxon>
        <taxon>Harpellaceae</taxon>
        <taxon>Furculomyces</taxon>
    </lineage>
</organism>
<reference evidence="2 3" key="1">
    <citation type="journal article" date="2018" name="MBio">
        <title>Comparative Genomics Reveals the Core Gene Toolbox for the Fungus-Insect Symbiosis.</title>
        <authorList>
            <person name="Wang Y."/>
            <person name="Stata M."/>
            <person name="Wang W."/>
            <person name="Stajich J.E."/>
            <person name="White M.M."/>
            <person name="Moncalvo J.M."/>
        </authorList>
    </citation>
    <scope>NUCLEOTIDE SEQUENCE [LARGE SCALE GENOMIC DNA]</scope>
    <source>
        <strain evidence="2 3">AUS-77-4</strain>
    </source>
</reference>
<dbReference type="InterPro" id="IPR036425">
    <property type="entry name" value="MoaB/Mog-like_dom_sf"/>
</dbReference>
<dbReference type="SMART" id="SM00852">
    <property type="entry name" value="MoCF_biosynth"/>
    <property type="match status" value="1"/>
</dbReference>
<evidence type="ECO:0000313" key="2">
    <source>
        <dbReference type="EMBL" id="PVU91628.1"/>
    </source>
</evidence>
<comment type="caution">
    <text evidence="2">The sequence shown here is derived from an EMBL/GenBank/DDBJ whole genome shotgun (WGS) entry which is preliminary data.</text>
</comment>
<dbReference type="InterPro" id="IPR001453">
    <property type="entry name" value="MoaB/Mog_dom"/>
</dbReference>
<dbReference type="CDD" id="cd00885">
    <property type="entry name" value="cinA"/>
    <property type="match status" value="1"/>
</dbReference>
<keyword evidence="3" id="KW-1185">Reference proteome</keyword>
<accession>A0A2T9YGZ5</accession>
<sequence>MAKFLSILKHNATFPYLFCKNNFIFKRSFSFSSANFENTLKLGGCIIGDEIISGRVKDTNFEFLAKKCYQLGIDLRKVEFIRDDMDDISAAVRRLSKEHDLVITSGGIGPTHDDITYKAVAKAFRQGMAYHNETLVRMRDLFSKNESYNTIPDPVGTEEQVAVAKMALFPEKAQTFFLSPKHCVPAVVVDRNVVILPGSPSFFQSMVNEFLKSYLENKLPGLEINADKSYGSSHGFTCKTLESVLHEPKIASELTMLQNKYSPSGIRIGSYPLWASETKSTKKLTKVVISVEGTSKEIVERCYDELDELIKRLENKYKA</sequence>
<dbReference type="GO" id="GO:0047884">
    <property type="term" value="F:FAD diphosphatase activity"/>
    <property type="evidence" value="ECO:0007669"/>
    <property type="project" value="TreeGrafter"/>
</dbReference>
<evidence type="ECO:0000313" key="3">
    <source>
        <dbReference type="Proteomes" id="UP000245699"/>
    </source>
</evidence>
<gene>
    <name evidence="2" type="ORF">BB559_004051</name>
</gene>